<name>A0A8J2Z5X3_9GAMM</name>
<accession>A0A8J2Z5X3</accession>
<keyword evidence="2" id="KW-1185">Reference proteome</keyword>
<dbReference type="Proteomes" id="UP000636949">
    <property type="component" value="Unassembled WGS sequence"/>
</dbReference>
<evidence type="ECO:0000313" key="2">
    <source>
        <dbReference type="Proteomes" id="UP000636949"/>
    </source>
</evidence>
<dbReference type="AlphaFoldDB" id="A0A8J2Z5X3"/>
<gene>
    <name evidence="1" type="ORF">GCM10010995_20270</name>
</gene>
<dbReference type="EMBL" id="BMJS01000026">
    <property type="protein sequence ID" value="GGG02803.1"/>
    <property type="molecule type" value="Genomic_DNA"/>
</dbReference>
<sequence>MINQDQQNQKIARIRRLIPKMSPELLMSALYLIGIKKENIVFCRESKALSIHPGFTKIEWLNDKVYIYANLATIDRRLYDYCTQLTHLAPTQTQRINQLIDDFLRAHFLGVFPCLNPSVNTTIEQLFLNRLSQSPSKILIETHIKRVIDFPSKVNISYGIQPQSTTPNHLLGRITANAQNFDVIPVICVAISINTGSSIAKVQQQQQRLHNKLKQILKSYQLKLEISHPQEITYLRNKKLGQDSLLESKYSIMRTEGISD</sequence>
<proteinExistence type="predicted"/>
<reference evidence="1" key="1">
    <citation type="journal article" date="2014" name="Int. J. Syst. Evol. Microbiol.">
        <title>Complete genome sequence of Corynebacterium casei LMG S-19264T (=DSM 44701T), isolated from a smear-ripened cheese.</title>
        <authorList>
            <consortium name="US DOE Joint Genome Institute (JGI-PGF)"/>
            <person name="Walter F."/>
            <person name="Albersmeier A."/>
            <person name="Kalinowski J."/>
            <person name="Ruckert C."/>
        </authorList>
    </citation>
    <scope>NUCLEOTIDE SEQUENCE</scope>
    <source>
        <strain evidence="1">CGMCC 1.15758</strain>
    </source>
</reference>
<reference evidence="1" key="2">
    <citation type="submission" date="2020-09" db="EMBL/GenBank/DDBJ databases">
        <authorList>
            <person name="Sun Q."/>
            <person name="Zhou Y."/>
        </authorList>
    </citation>
    <scope>NUCLEOTIDE SEQUENCE</scope>
    <source>
        <strain evidence="1">CGMCC 1.15758</strain>
    </source>
</reference>
<protein>
    <submittedName>
        <fullName evidence="1">Uncharacterized protein</fullName>
    </submittedName>
</protein>
<comment type="caution">
    <text evidence="1">The sequence shown here is derived from an EMBL/GenBank/DDBJ whole genome shotgun (WGS) entry which is preliminary data.</text>
</comment>
<organism evidence="1 2">
    <name type="scientific">Cysteiniphilum litorale</name>
    <dbReference type="NCBI Taxonomy" id="2056700"/>
    <lineage>
        <taxon>Bacteria</taxon>
        <taxon>Pseudomonadati</taxon>
        <taxon>Pseudomonadota</taxon>
        <taxon>Gammaproteobacteria</taxon>
        <taxon>Thiotrichales</taxon>
        <taxon>Fastidiosibacteraceae</taxon>
        <taxon>Cysteiniphilum</taxon>
    </lineage>
</organism>
<evidence type="ECO:0000313" key="1">
    <source>
        <dbReference type="EMBL" id="GGG02803.1"/>
    </source>
</evidence>
<dbReference type="RefSeq" id="WP_117003408.1">
    <property type="nucleotide sequence ID" value="NZ_BMJS01000026.1"/>
</dbReference>